<feature type="transmembrane region" description="Helical" evidence="1">
    <location>
        <begin position="181"/>
        <end position="201"/>
    </location>
</feature>
<dbReference type="EMBL" id="JAYMYQ010000009">
    <property type="protein sequence ID" value="KAK7313829.1"/>
    <property type="molecule type" value="Genomic_DNA"/>
</dbReference>
<name>A0AAN9KBH1_CANGL</name>
<keyword evidence="1" id="KW-0812">Transmembrane</keyword>
<dbReference type="AlphaFoldDB" id="A0AAN9KBH1"/>
<gene>
    <name evidence="2" type="ORF">VNO77_39031</name>
</gene>
<comment type="caution">
    <text evidence="2">The sequence shown here is derived from an EMBL/GenBank/DDBJ whole genome shotgun (WGS) entry which is preliminary data.</text>
</comment>
<feature type="transmembrane region" description="Helical" evidence="1">
    <location>
        <begin position="81"/>
        <end position="102"/>
    </location>
</feature>
<reference evidence="2 3" key="1">
    <citation type="submission" date="2024-01" db="EMBL/GenBank/DDBJ databases">
        <title>The genomes of 5 underutilized Papilionoideae crops provide insights into root nodulation and disease resistanc.</title>
        <authorList>
            <person name="Jiang F."/>
        </authorList>
    </citation>
    <scope>NUCLEOTIDE SEQUENCE [LARGE SCALE GENOMIC DNA]</scope>
    <source>
        <strain evidence="2">LVBAO_FW01</strain>
        <tissue evidence="2">Leaves</tissue>
    </source>
</reference>
<evidence type="ECO:0000256" key="1">
    <source>
        <dbReference type="SAM" id="Phobius"/>
    </source>
</evidence>
<evidence type="ECO:0000313" key="3">
    <source>
        <dbReference type="Proteomes" id="UP001367508"/>
    </source>
</evidence>
<accession>A0AAN9KBH1</accession>
<keyword evidence="1" id="KW-1133">Transmembrane helix</keyword>
<dbReference type="Proteomes" id="UP001367508">
    <property type="component" value="Unassembled WGS sequence"/>
</dbReference>
<organism evidence="2 3">
    <name type="scientific">Canavalia gladiata</name>
    <name type="common">Sword bean</name>
    <name type="synonym">Dolichos gladiatus</name>
    <dbReference type="NCBI Taxonomy" id="3824"/>
    <lineage>
        <taxon>Eukaryota</taxon>
        <taxon>Viridiplantae</taxon>
        <taxon>Streptophyta</taxon>
        <taxon>Embryophyta</taxon>
        <taxon>Tracheophyta</taxon>
        <taxon>Spermatophyta</taxon>
        <taxon>Magnoliopsida</taxon>
        <taxon>eudicotyledons</taxon>
        <taxon>Gunneridae</taxon>
        <taxon>Pentapetalae</taxon>
        <taxon>rosids</taxon>
        <taxon>fabids</taxon>
        <taxon>Fabales</taxon>
        <taxon>Fabaceae</taxon>
        <taxon>Papilionoideae</taxon>
        <taxon>50 kb inversion clade</taxon>
        <taxon>NPAAA clade</taxon>
        <taxon>indigoferoid/millettioid clade</taxon>
        <taxon>Phaseoleae</taxon>
        <taxon>Canavalia</taxon>
    </lineage>
</organism>
<evidence type="ECO:0000313" key="2">
    <source>
        <dbReference type="EMBL" id="KAK7313829.1"/>
    </source>
</evidence>
<sequence>MQHEFSLILRESLGSVPSQFGLLDYPMMAHYHSSHANWHANAHCLSCRAFRKLRRLPRIAGRNWNRRDMIRTWAMPGYVEIKFPCMFGATVGVAIWIVLAVGELCMMLTKSPGVAEQYGPSLACAGRQPNKSVFFDFYLTTVSDSKDLVSWKGTQKQGGSSRALKNYGGFLSNLQPLESTFPPLLFLLLCSLFLPPFSFCLSSSPMTFSIQDCQEESSFSSPFFPLDY</sequence>
<proteinExistence type="predicted"/>
<keyword evidence="3" id="KW-1185">Reference proteome</keyword>
<keyword evidence="1" id="KW-0472">Membrane</keyword>
<protein>
    <submittedName>
        <fullName evidence="2">Uncharacterized protein</fullName>
    </submittedName>
</protein>